<dbReference type="PANTHER" id="PTHR31973:SF195">
    <property type="entry name" value="MUDR FAMILY TRANSPOSASE"/>
    <property type="match status" value="1"/>
</dbReference>
<keyword evidence="2 4" id="KW-0863">Zinc-finger</keyword>
<evidence type="ECO:0000256" key="1">
    <source>
        <dbReference type="ARBA" id="ARBA00022723"/>
    </source>
</evidence>
<dbReference type="Proteomes" id="UP000504610">
    <property type="component" value="Unplaced"/>
</dbReference>
<dbReference type="PROSITE" id="PS50966">
    <property type="entry name" value="ZF_SWIM"/>
    <property type="match status" value="1"/>
</dbReference>
<dbReference type="Pfam" id="PF04434">
    <property type="entry name" value="SWIM"/>
    <property type="match status" value="1"/>
</dbReference>
<dbReference type="RefSeq" id="XP_056856628.1">
    <property type="nucleotide sequence ID" value="XM_057000648.1"/>
</dbReference>
<evidence type="ECO:0000259" key="6">
    <source>
        <dbReference type="PROSITE" id="PS50966"/>
    </source>
</evidence>
<evidence type="ECO:0000256" key="4">
    <source>
        <dbReference type="PROSITE-ProRule" id="PRU00325"/>
    </source>
</evidence>
<dbReference type="OrthoDB" id="1077577at2759"/>
<evidence type="ECO:0000313" key="7">
    <source>
        <dbReference type="Proteomes" id="UP000504610"/>
    </source>
</evidence>
<evidence type="ECO:0000256" key="2">
    <source>
        <dbReference type="ARBA" id="ARBA00022771"/>
    </source>
</evidence>
<proteinExistence type="predicted"/>
<gene>
    <name evidence="8" type="primary">LOC108836685</name>
</gene>
<dbReference type="InterPro" id="IPR018289">
    <property type="entry name" value="MULE_transposase_dom"/>
</dbReference>
<dbReference type="GO" id="GO:0008270">
    <property type="term" value="F:zinc ion binding"/>
    <property type="evidence" value="ECO:0007669"/>
    <property type="project" value="UniProtKB-KW"/>
</dbReference>
<evidence type="ECO:0000256" key="5">
    <source>
        <dbReference type="SAM" id="MobiDB-lite"/>
    </source>
</evidence>
<dbReference type="InterPro" id="IPR006564">
    <property type="entry name" value="Znf_PMZ"/>
</dbReference>
<dbReference type="InterPro" id="IPR007527">
    <property type="entry name" value="Znf_SWIM"/>
</dbReference>
<evidence type="ECO:0000256" key="3">
    <source>
        <dbReference type="ARBA" id="ARBA00022833"/>
    </source>
</evidence>
<dbReference type="SMART" id="SM00575">
    <property type="entry name" value="ZnF_PMZ"/>
    <property type="match status" value="1"/>
</dbReference>
<organism evidence="7 8">
    <name type="scientific">Raphanus sativus</name>
    <name type="common">Radish</name>
    <name type="synonym">Raphanus raphanistrum var. sativus</name>
    <dbReference type="NCBI Taxonomy" id="3726"/>
    <lineage>
        <taxon>Eukaryota</taxon>
        <taxon>Viridiplantae</taxon>
        <taxon>Streptophyta</taxon>
        <taxon>Embryophyta</taxon>
        <taxon>Tracheophyta</taxon>
        <taxon>Spermatophyta</taxon>
        <taxon>Magnoliopsida</taxon>
        <taxon>eudicotyledons</taxon>
        <taxon>Gunneridae</taxon>
        <taxon>Pentapetalae</taxon>
        <taxon>rosids</taxon>
        <taxon>malvids</taxon>
        <taxon>Brassicales</taxon>
        <taxon>Brassicaceae</taxon>
        <taxon>Brassiceae</taxon>
        <taxon>Raphanus</taxon>
    </lineage>
</organism>
<keyword evidence="7" id="KW-1185">Reference proteome</keyword>
<protein>
    <submittedName>
        <fullName evidence="8">Uncharacterized protein LOC108836685</fullName>
    </submittedName>
</protein>
<reference evidence="8" key="1">
    <citation type="submission" date="2025-08" db="UniProtKB">
        <authorList>
            <consortium name="RefSeq"/>
        </authorList>
    </citation>
    <scope>IDENTIFICATION</scope>
    <source>
        <tissue evidence="8">Leaf</tissue>
    </source>
</reference>
<sequence>DTMSNHVRDIPGSPKESYKMLYSYLYMLEQVNPGTKTCLKLDDISKFEYLFIALGACIEGFAVMRKVIAVEGIRLKNGGVLVFAKAQDPNGQRYPLAFAVVDGENLASWTWFFEMLKSVIPDSSELVFISTRNQSLIFAIGNVFPQAHHGHCLWHLKEKVKLHACNVNKNIVGQKLMELGRYYTVDDFNSAYDSFKIRCPAAYKYVEECGIEKDKWARVFFPRDRYNLDTSNTLGSMKNVFKEATRWALIPMLDCIIRKFSDWFTQRKDVVSRSMNTRLVPRVENYLHDLWAVAHKLPVRELDSYELKYEITDAAGKVFWATLVGKTCTCKVWDYEKFPCLHGLAAYIYFARNVDGRRLDIHELCSKYYWTEMWHLAYSRTLNVVPDMASWNVPDQIKEVKIIPPDRIKRQGRKRLGNECKYFSWFDEEDGTEWQRRALLQTRDEIREKNKVIEQLQKTISEMKSHLEKKKTGKGGNDENEEDDIVRKFEELYA</sequence>
<dbReference type="KEGG" id="rsz:108836685"/>
<keyword evidence="1" id="KW-0479">Metal-binding</keyword>
<accession>A0A9W3CYP7</accession>
<dbReference type="AlphaFoldDB" id="A0A9W3CYP7"/>
<name>A0A9W3CYP7_RAPSA</name>
<feature type="domain" description="SWIM-type" evidence="6">
    <location>
        <begin position="305"/>
        <end position="351"/>
    </location>
</feature>
<keyword evidence="3" id="KW-0862">Zinc</keyword>
<feature type="non-terminal residue" evidence="8">
    <location>
        <position position="1"/>
    </location>
</feature>
<feature type="region of interest" description="Disordered" evidence="5">
    <location>
        <begin position="463"/>
        <end position="484"/>
    </location>
</feature>
<dbReference type="GeneID" id="108836685"/>
<dbReference type="PANTHER" id="PTHR31973">
    <property type="entry name" value="POLYPROTEIN, PUTATIVE-RELATED"/>
    <property type="match status" value="1"/>
</dbReference>
<dbReference type="Pfam" id="PF10551">
    <property type="entry name" value="MULE"/>
    <property type="match status" value="1"/>
</dbReference>
<evidence type="ECO:0000313" key="8">
    <source>
        <dbReference type="RefSeq" id="XP_056856628.1"/>
    </source>
</evidence>